<dbReference type="InterPro" id="IPR005123">
    <property type="entry name" value="Oxoglu/Fe-dep_dioxygenase_dom"/>
</dbReference>
<accession>A0AAQ3UEZ4</accession>
<evidence type="ECO:0000256" key="1">
    <source>
        <dbReference type="ARBA" id="ARBA00008056"/>
    </source>
</evidence>
<feature type="non-terminal residue" evidence="7">
    <location>
        <position position="1"/>
    </location>
</feature>
<dbReference type="InterPro" id="IPR050295">
    <property type="entry name" value="Plant_2OG-oxidoreductases"/>
</dbReference>
<feature type="region of interest" description="Disordered" evidence="5">
    <location>
        <begin position="1"/>
        <end position="22"/>
    </location>
</feature>
<organism evidence="7 8">
    <name type="scientific">Paspalum notatum var. saurae</name>
    <dbReference type="NCBI Taxonomy" id="547442"/>
    <lineage>
        <taxon>Eukaryota</taxon>
        <taxon>Viridiplantae</taxon>
        <taxon>Streptophyta</taxon>
        <taxon>Embryophyta</taxon>
        <taxon>Tracheophyta</taxon>
        <taxon>Spermatophyta</taxon>
        <taxon>Magnoliopsida</taxon>
        <taxon>Liliopsida</taxon>
        <taxon>Poales</taxon>
        <taxon>Poaceae</taxon>
        <taxon>PACMAD clade</taxon>
        <taxon>Panicoideae</taxon>
        <taxon>Andropogonodae</taxon>
        <taxon>Paspaleae</taxon>
        <taxon>Paspalinae</taxon>
        <taxon>Paspalum</taxon>
    </lineage>
</organism>
<feature type="domain" description="Fe2OG dioxygenase" evidence="6">
    <location>
        <begin position="564"/>
        <end position="666"/>
    </location>
</feature>
<evidence type="ECO:0000256" key="4">
    <source>
        <dbReference type="ARBA" id="ARBA00023004"/>
    </source>
</evidence>
<name>A0AAQ3UEZ4_PASNO</name>
<dbReference type="Pfam" id="PF03171">
    <property type="entry name" value="2OG-FeII_Oxy"/>
    <property type="match status" value="2"/>
</dbReference>
<keyword evidence="2" id="KW-0479">Metal-binding</keyword>
<dbReference type="PANTHER" id="PTHR47991">
    <property type="entry name" value="OXOGLUTARATE/IRON-DEPENDENT DIOXYGENASE"/>
    <property type="match status" value="1"/>
</dbReference>
<keyword evidence="3" id="KW-0560">Oxidoreductase</keyword>
<gene>
    <name evidence="7" type="ORF">U9M48_037469</name>
</gene>
<evidence type="ECO:0000256" key="5">
    <source>
        <dbReference type="SAM" id="MobiDB-lite"/>
    </source>
</evidence>
<evidence type="ECO:0000259" key="6">
    <source>
        <dbReference type="PROSITE" id="PS51471"/>
    </source>
</evidence>
<dbReference type="Proteomes" id="UP001341281">
    <property type="component" value="Chromosome 08"/>
</dbReference>
<evidence type="ECO:0000256" key="3">
    <source>
        <dbReference type="ARBA" id="ARBA00023002"/>
    </source>
</evidence>
<dbReference type="AlphaFoldDB" id="A0AAQ3UEZ4"/>
<dbReference type="GO" id="GO:0046872">
    <property type="term" value="F:metal ion binding"/>
    <property type="evidence" value="ECO:0007669"/>
    <property type="project" value="UniProtKB-KW"/>
</dbReference>
<dbReference type="FunFam" id="2.60.120.330:FF:000001">
    <property type="entry name" value="Protein SRG1"/>
    <property type="match status" value="1"/>
</dbReference>
<keyword evidence="8" id="KW-1185">Reference proteome</keyword>
<feature type="domain" description="Fe2OG dioxygenase" evidence="6">
    <location>
        <begin position="902"/>
        <end position="1004"/>
    </location>
</feature>
<dbReference type="PROSITE" id="PS51471">
    <property type="entry name" value="FE2OG_OXY"/>
    <property type="match status" value="2"/>
</dbReference>
<evidence type="ECO:0000313" key="7">
    <source>
        <dbReference type="EMBL" id="WVZ91278.1"/>
    </source>
</evidence>
<comment type="similarity">
    <text evidence="1">Belongs to the iron/ascorbate-dependent oxidoreductase family.</text>
</comment>
<evidence type="ECO:0000313" key="8">
    <source>
        <dbReference type="Proteomes" id="UP001341281"/>
    </source>
</evidence>
<evidence type="ECO:0000256" key="2">
    <source>
        <dbReference type="ARBA" id="ARBA00022723"/>
    </source>
</evidence>
<proteinExistence type="inferred from homology"/>
<dbReference type="FunFam" id="2.60.120.330:FF:000079">
    <property type="entry name" value="Protein SRG1"/>
    <property type="match status" value="1"/>
</dbReference>
<keyword evidence="4" id="KW-0408">Iron</keyword>
<dbReference type="EMBL" id="CP144752">
    <property type="protein sequence ID" value="WVZ91278.1"/>
    <property type="molecule type" value="Genomic_DNA"/>
</dbReference>
<dbReference type="Pfam" id="PF14226">
    <property type="entry name" value="DIOX_N"/>
    <property type="match status" value="2"/>
</dbReference>
<dbReference type="Gene3D" id="2.60.120.330">
    <property type="entry name" value="B-lactam Antibiotic, Isopenicillin N Synthase, Chain"/>
    <property type="match status" value="2"/>
</dbReference>
<dbReference type="InterPro" id="IPR027443">
    <property type="entry name" value="IPNS-like_sf"/>
</dbReference>
<dbReference type="InterPro" id="IPR026992">
    <property type="entry name" value="DIOX_N"/>
</dbReference>
<reference evidence="7 8" key="1">
    <citation type="submission" date="2024-02" db="EMBL/GenBank/DDBJ databases">
        <title>High-quality chromosome-scale genome assembly of Pensacola bahiagrass (Paspalum notatum Flugge var. saurae).</title>
        <authorList>
            <person name="Vega J.M."/>
            <person name="Podio M."/>
            <person name="Orjuela J."/>
            <person name="Siena L.A."/>
            <person name="Pessino S.C."/>
            <person name="Combes M.C."/>
            <person name="Mariac C."/>
            <person name="Albertini E."/>
            <person name="Pupilli F."/>
            <person name="Ortiz J.P.A."/>
            <person name="Leblanc O."/>
        </authorList>
    </citation>
    <scope>NUCLEOTIDE SEQUENCE [LARGE SCALE GENOMIC DNA]</scope>
    <source>
        <strain evidence="7">R1</strain>
        <tissue evidence="7">Leaf</tissue>
    </source>
</reference>
<dbReference type="InterPro" id="IPR044861">
    <property type="entry name" value="IPNS-like_FE2OG_OXY"/>
</dbReference>
<protein>
    <recommendedName>
        <fullName evidence="6">Fe2OG dioxygenase domain-containing protein</fullName>
    </recommendedName>
</protein>
<dbReference type="GO" id="GO:0016491">
    <property type="term" value="F:oxidoreductase activity"/>
    <property type="evidence" value="ECO:0007669"/>
    <property type="project" value="UniProtKB-KW"/>
</dbReference>
<dbReference type="SUPFAM" id="SSF51197">
    <property type="entry name" value="Clavaminate synthase-like"/>
    <property type="match status" value="2"/>
</dbReference>
<sequence>MRHVVDSAVAAPPRQQRGLSSSMPLRRLIGQQCRRSSSTPAVASTSLSTPSVRIFRVRCDQAVRPLRAAPAHPSFCAACPPPPHLCDCAGTPVVLCCMPPSPPSPVCTAFVIEFFVDKHHRRASPVPSRLLFLRAVALSPPQLQEPRCVASPTSSLRPAQPRRQRRRFVLDYFVYSALTIVRCDGTPAVLHHNCRGGLLCWSLQTLRHMVGALYLTWQTWSTHHSRRLDSIDLGIGFFLFDCVAAFVYGCFSAPSPPWRPGCATGLPACCARARDLRSLSSLASSTATSTIATLRTALLRQWLRVLVLGYIDIGTRTISLPLHRNKVTTEGGMSSSSSSRLLLKSDRRCDSYDWGAPGRSGDGWTRVGKTLPVRNVQVLAACTDELTAEGLERYIRPDIDDGEVLATEQSGGVPAIDLRRLLDPDHLEEEAARLRSACEDWGFFQLVNHGVPDEIIENIKRNIQEFFKLPLEVKNAYAQRPGEIQGYGQAFVVSEDQKLDWSDRFAIYAQPPEARDLSYWPSHPHTFRKSIEDYSSQLMQVAHYVVTFIAKTLHIDTELMKDKYVCQALRMNYYPPCMSMAEKVLGLSPHSDGSFVTLLLQVNPVEGLQIRKHGVWIPVKPDPKALLLNVGDLLEIMSNGTYKSIEHRVTINANQERLSISAFHLPLFDATISPLTHTSEEKVLYKTMTAKEYAELYMSNKLDGKRTLDHAKNVQALAACTDELTAEGLERYIRPDIDDGQVLAAEQSGEVPAIDLRRLLDPGHLEEETARLRSACEDWGFFQLVNHGVSDEIIANIKRDIQEFFKLPLEVKNAYAQRPGDLQGYGQAFVVSEDQKLDWSDLFGIYAQPPEARDPSYWPTRPHTFRKSIEDYSSELMQVAHYVVTFIAKTLHIDTELMEDKYVCQALRMNYYPPCMSMAEKVLGISPHSDGSFVTLLLQVNPVEGLQIRRHGAWVPVKPYPEAVLVNVGDFLEIMSNGTYKSIEHRVTINANQERLSISAFHMPLIDGTISPVTRTPEEKVLYKTTKVKEYAELYMSNKLDGKRTLDYV</sequence>